<organism evidence="1">
    <name type="scientific">viral metagenome</name>
    <dbReference type="NCBI Taxonomy" id="1070528"/>
    <lineage>
        <taxon>unclassified sequences</taxon>
        <taxon>metagenomes</taxon>
        <taxon>organismal metagenomes</taxon>
    </lineage>
</organism>
<dbReference type="EMBL" id="MN739783">
    <property type="protein sequence ID" value="QHT26281.1"/>
    <property type="molecule type" value="Genomic_DNA"/>
</dbReference>
<proteinExistence type="predicted"/>
<dbReference type="AlphaFoldDB" id="A0A6C0ECC1"/>
<reference evidence="1" key="1">
    <citation type="journal article" date="2020" name="Nature">
        <title>Giant virus diversity and host interactions through global metagenomics.</title>
        <authorList>
            <person name="Schulz F."/>
            <person name="Roux S."/>
            <person name="Paez-Espino D."/>
            <person name="Jungbluth S."/>
            <person name="Walsh D.A."/>
            <person name="Denef V.J."/>
            <person name="McMahon K.D."/>
            <person name="Konstantinidis K.T."/>
            <person name="Eloe-Fadrosh E.A."/>
            <person name="Kyrpides N.C."/>
            <person name="Woyke T."/>
        </authorList>
    </citation>
    <scope>NUCLEOTIDE SEQUENCE</scope>
    <source>
        <strain evidence="1">GVMAG-M-3300023179-27</strain>
    </source>
</reference>
<evidence type="ECO:0000313" key="1">
    <source>
        <dbReference type="EMBL" id="QHT26281.1"/>
    </source>
</evidence>
<protein>
    <submittedName>
        <fullName evidence="1">Uncharacterized protein</fullName>
    </submittedName>
</protein>
<dbReference type="Gene3D" id="3.90.930.1">
    <property type="match status" value="1"/>
</dbReference>
<dbReference type="Gene3D" id="2.20.110.10">
    <property type="entry name" value="Histone H3 K4-specific methyltransferase SET7/9 N-terminal domain"/>
    <property type="match status" value="1"/>
</dbReference>
<sequence length="362" mass="43240">MFVYYIVMMLKEIVNLCSDFIKDKTYVYKPIRDSIVILKKIDKTKEELNENIVDIDYALIKGNTFVVSKIINKYDPKQEIEQLTNPADGTIYIVDNEVMNVTGLYYFHSIERAYYYHTKQRDIDTGTYIEWYENGAKKKQCYHLCGKLEGLYMEWYENQNIKNQTTYTNGNIYSATGYYKNGSIRYEYTNMLDKNEICMQPAQFKLYYENGDIANEYNKNDKIVISYFKKEIEQKAEVIEFDEYKTFSYNIDVNDINLPYPRICNVTRYMYPNEIYCYKLVNGAKNGEYKFLIDNHLIEAGVYSNDKKSGKWVCFNKTNNRKEYEGNYYEGEKSGLWKYWDDNGNCKTEYYFLNELREIFGL</sequence>
<accession>A0A6C0ECC1</accession>
<name>A0A6C0ECC1_9ZZZZ</name>
<dbReference type="SUPFAM" id="SSF82185">
    <property type="entry name" value="Histone H3 K4-specific methyltransferase SET7/9 N-terminal domain"/>
    <property type="match status" value="2"/>
</dbReference>